<gene>
    <name evidence="2" type="ORF">LSINAPIS_LOCUS14629</name>
</gene>
<dbReference type="PANTHER" id="PTHR19303">
    <property type="entry name" value="TRANSPOSON"/>
    <property type="match status" value="1"/>
</dbReference>
<feature type="domain" description="DDE-1" evidence="1">
    <location>
        <begin position="3"/>
        <end position="45"/>
    </location>
</feature>
<dbReference type="Proteomes" id="UP000324832">
    <property type="component" value="Unassembled WGS sequence"/>
</dbReference>
<proteinExistence type="predicted"/>
<dbReference type="GO" id="GO:0003677">
    <property type="term" value="F:DNA binding"/>
    <property type="evidence" value="ECO:0007669"/>
    <property type="project" value="TreeGrafter"/>
</dbReference>
<feature type="non-terminal residue" evidence="2">
    <location>
        <position position="121"/>
    </location>
</feature>
<dbReference type="InterPro" id="IPR004875">
    <property type="entry name" value="DDE_SF_endonuclease_dom"/>
</dbReference>
<evidence type="ECO:0000259" key="1">
    <source>
        <dbReference type="Pfam" id="PF03184"/>
    </source>
</evidence>
<evidence type="ECO:0000313" key="3">
    <source>
        <dbReference type="Proteomes" id="UP000324832"/>
    </source>
</evidence>
<accession>A0A5E4R2S0</accession>
<dbReference type="InterPro" id="IPR050863">
    <property type="entry name" value="CenT-Element_Derived"/>
</dbReference>
<evidence type="ECO:0000313" key="2">
    <source>
        <dbReference type="EMBL" id="VVD04997.1"/>
    </source>
</evidence>
<dbReference type="GO" id="GO:0005634">
    <property type="term" value="C:nucleus"/>
    <property type="evidence" value="ECO:0007669"/>
    <property type="project" value="TreeGrafter"/>
</dbReference>
<organism evidence="2 3">
    <name type="scientific">Leptidea sinapis</name>
    <dbReference type="NCBI Taxonomy" id="189913"/>
    <lineage>
        <taxon>Eukaryota</taxon>
        <taxon>Metazoa</taxon>
        <taxon>Ecdysozoa</taxon>
        <taxon>Arthropoda</taxon>
        <taxon>Hexapoda</taxon>
        <taxon>Insecta</taxon>
        <taxon>Pterygota</taxon>
        <taxon>Neoptera</taxon>
        <taxon>Endopterygota</taxon>
        <taxon>Lepidoptera</taxon>
        <taxon>Glossata</taxon>
        <taxon>Ditrysia</taxon>
        <taxon>Papilionoidea</taxon>
        <taxon>Pieridae</taxon>
        <taxon>Dismorphiinae</taxon>
        <taxon>Leptidea</taxon>
    </lineage>
</organism>
<name>A0A5E4R2S0_9NEOP</name>
<sequence length="121" mass="13966">MDGTEKKLMVIGKSKNPRRFKNIKKLPVTYKANKSAWMTSQLFEEKELRNCPAHPYISSLQNIELAFLPPKLTSVLQPMNHSVIKKLKGHYRRKLLMELVESKVKTSVNMLHGSISQDMNK</sequence>
<dbReference type="AlphaFoldDB" id="A0A5E4R2S0"/>
<reference evidence="2 3" key="1">
    <citation type="submission" date="2017-07" db="EMBL/GenBank/DDBJ databases">
        <authorList>
            <person name="Talla V."/>
            <person name="Backstrom N."/>
        </authorList>
    </citation>
    <scope>NUCLEOTIDE SEQUENCE [LARGE SCALE GENOMIC DNA]</scope>
</reference>
<dbReference type="PANTHER" id="PTHR19303:SF73">
    <property type="entry name" value="PROTEIN PDC2"/>
    <property type="match status" value="1"/>
</dbReference>
<dbReference type="Pfam" id="PF03184">
    <property type="entry name" value="DDE_1"/>
    <property type="match status" value="2"/>
</dbReference>
<protein>
    <recommendedName>
        <fullName evidence="1">DDE-1 domain-containing protein</fullName>
    </recommendedName>
</protein>
<feature type="domain" description="DDE-1" evidence="1">
    <location>
        <begin position="52"/>
        <end position="106"/>
    </location>
</feature>
<keyword evidence="3" id="KW-1185">Reference proteome</keyword>
<dbReference type="EMBL" id="FZQP02006921">
    <property type="protein sequence ID" value="VVD04997.1"/>
    <property type="molecule type" value="Genomic_DNA"/>
</dbReference>